<protein>
    <submittedName>
        <fullName evidence="1">Jg2631 protein</fullName>
    </submittedName>
</protein>
<dbReference type="Proteomes" id="UP000838756">
    <property type="component" value="Unassembled WGS sequence"/>
</dbReference>
<organism evidence="1 2">
    <name type="scientific">Pararge aegeria aegeria</name>
    <dbReference type="NCBI Taxonomy" id="348720"/>
    <lineage>
        <taxon>Eukaryota</taxon>
        <taxon>Metazoa</taxon>
        <taxon>Ecdysozoa</taxon>
        <taxon>Arthropoda</taxon>
        <taxon>Hexapoda</taxon>
        <taxon>Insecta</taxon>
        <taxon>Pterygota</taxon>
        <taxon>Neoptera</taxon>
        <taxon>Endopterygota</taxon>
        <taxon>Lepidoptera</taxon>
        <taxon>Glossata</taxon>
        <taxon>Ditrysia</taxon>
        <taxon>Papilionoidea</taxon>
        <taxon>Nymphalidae</taxon>
        <taxon>Satyrinae</taxon>
        <taxon>Satyrini</taxon>
        <taxon>Parargina</taxon>
        <taxon>Pararge</taxon>
    </lineage>
</organism>
<comment type="caution">
    <text evidence="1">The sequence shown here is derived from an EMBL/GenBank/DDBJ whole genome shotgun (WGS) entry which is preliminary data.</text>
</comment>
<dbReference type="OrthoDB" id="7697968at2759"/>
<keyword evidence="2" id="KW-1185">Reference proteome</keyword>
<dbReference type="EMBL" id="CAKXAJ010025465">
    <property type="protein sequence ID" value="CAH2239896.1"/>
    <property type="molecule type" value="Genomic_DNA"/>
</dbReference>
<evidence type="ECO:0000313" key="2">
    <source>
        <dbReference type="Proteomes" id="UP000838756"/>
    </source>
</evidence>
<sequence length="158" mass="18068">MNTNDACDKEIQCDDKTPEAALNVTKKSLSTVGFQNNPENRNTRPLSLRSTQSFTGALEELRFCNNLQRLNLNNGNTVSTPRLTAVCPYGCFVRPPVTMPFRTRERNTLALLVVSPEVLHYHGYDFEPSQIAMLWKKDCRKFLWKGSKKNANKNHRHV</sequence>
<accession>A0A8S4RQ11</accession>
<gene>
    <name evidence="1" type="primary">jg2631</name>
    <name evidence="1" type="ORF">PAEG_LOCUS16532</name>
</gene>
<name>A0A8S4RQ11_9NEOP</name>
<dbReference type="AlphaFoldDB" id="A0A8S4RQ11"/>
<evidence type="ECO:0000313" key="1">
    <source>
        <dbReference type="EMBL" id="CAH2239896.1"/>
    </source>
</evidence>
<reference evidence="1" key="1">
    <citation type="submission" date="2022-03" db="EMBL/GenBank/DDBJ databases">
        <authorList>
            <person name="Lindestad O."/>
        </authorList>
    </citation>
    <scope>NUCLEOTIDE SEQUENCE</scope>
</reference>
<proteinExistence type="predicted"/>